<dbReference type="PROSITE" id="PS51257">
    <property type="entry name" value="PROKAR_LIPOPROTEIN"/>
    <property type="match status" value="1"/>
</dbReference>
<evidence type="ECO:0000313" key="3">
    <source>
        <dbReference type="Proteomes" id="UP000256405"/>
    </source>
</evidence>
<feature type="chain" id="PRO_5017617016" description="Deoxyribose-phosphate aldolase" evidence="1">
    <location>
        <begin position="18"/>
        <end position="249"/>
    </location>
</feature>
<name>A0A3E0DMN2_9BACT</name>
<dbReference type="EMBL" id="QUNF01000018">
    <property type="protein sequence ID" value="REG83388.1"/>
    <property type="molecule type" value="Genomic_DNA"/>
</dbReference>
<dbReference type="Proteomes" id="UP000256405">
    <property type="component" value="Unassembled WGS sequence"/>
</dbReference>
<evidence type="ECO:0008006" key="4">
    <source>
        <dbReference type="Google" id="ProtNLM"/>
    </source>
</evidence>
<dbReference type="Pfam" id="PF20113">
    <property type="entry name" value="DUF6503"/>
    <property type="match status" value="1"/>
</dbReference>
<keyword evidence="1" id="KW-0732">Signal</keyword>
<proteinExistence type="predicted"/>
<sequence length="249" mass="28417">MRLRYLLVFLVVLTAFAACNSRTEAEKIVDRSIEAHGGDNYFNSKIEFDFRNIHYTIFKTPDRFEYIREFSDSTGNVIDSLNNEGFVRTVNGAKIDTLSEEWIGKYSRSVNSVAYFAFLPYGLNDPSVFKTSLGETEINGERYDLIKVTFAEEGGGDDFDDEFLYWIGKDDSFIDFMAYSYHTDGGGVRMREVSGVNEVGGIRFQNYLNLKPSDESVSVEKMQELYEAGELEVLSEINLENIKVETLKN</sequence>
<dbReference type="OrthoDB" id="982433at2"/>
<reference evidence="2 3" key="1">
    <citation type="submission" date="2018-08" db="EMBL/GenBank/DDBJ databases">
        <title>Genomic Encyclopedia of Archaeal and Bacterial Type Strains, Phase II (KMG-II): from individual species to whole genera.</title>
        <authorList>
            <person name="Goeker M."/>
        </authorList>
    </citation>
    <scope>NUCLEOTIDE SEQUENCE [LARGE SCALE GENOMIC DNA]</scope>
    <source>
        <strain evidence="2 3">DSM 15986</strain>
    </source>
</reference>
<protein>
    <recommendedName>
        <fullName evidence="4">Deoxyribose-phosphate aldolase</fullName>
    </recommendedName>
</protein>
<comment type="caution">
    <text evidence="2">The sequence shown here is derived from an EMBL/GenBank/DDBJ whole genome shotgun (WGS) entry which is preliminary data.</text>
</comment>
<gene>
    <name evidence="2" type="ORF">C8N25_11833</name>
</gene>
<accession>A0A3E0DMN2</accession>
<evidence type="ECO:0000313" key="2">
    <source>
        <dbReference type="EMBL" id="REG83388.1"/>
    </source>
</evidence>
<dbReference type="RefSeq" id="WP_086542800.1">
    <property type="nucleotide sequence ID" value="NZ_MSSW01000053.1"/>
</dbReference>
<keyword evidence="3" id="KW-1185">Reference proteome</keyword>
<organism evidence="2 3">
    <name type="scientific">Algoriphagus antarcticus</name>
    <dbReference type="NCBI Taxonomy" id="238540"/>
    <lineage>
        <taxon>Bacteria</taxon>
        <taxon>Pseudomonadati</taxon>
        <taxon>Bacteroidota</taxon>
        <taxon>Cytophagia</taxon>
        <taxon>Cytophagales</taxon>
        <taxon>Cyclobacteriaceae</taxon>
        <taxon>Algoriphagus</taxon>
    </lineage>
</organism>
<feature type="signal peptide" evidence="1">
    <location>
        <begin position="1"/>
        <end position="17"/>
    </location>
</feature>
<dbReference type="AlphaFoldDB" id="A0A3E0DMN2"/>
<evidence type="ECO:0000256" key="1">
    <source>
        <dbReference type="SAM" id="SignalP"/>
    </source>
</evidence>
<dbReference type="InterPro" id="IPR045444">
    <property type="entry name" value="DUF6503"/>
</dbReference>